<keyword evidence="6" id="KW-0812">Transmembrane</keyword>
<protein>
    <recommendedName>
        <fullName evidence="10">Protein TonB</fullName>
    </recommendedName>
</protein>
<keyword evidence="14" id="KW-1185">Reference proteome</keyword>
<evidence type="ECO:0000256" key="7">
    <source>
        <dbReference type="ARBA" id="ARBA00022927"/>
    </source>
</evidence>
<evidence type="ECO:0000256" key="1">
    <source>
        <dbReference type="ARBA" id="ARBA00004383"/>
    </source>
</evidence>
<dbReference type="Gene3D" id="3.30.1150.10">
    <property type="match status" value="1"/>
</dbReference>
<evidence type="ECO:0000313" key="14">
    <source>
        <dbReference type="Proteomes" id="UP001149821"/>
    </source>
</evidence>
<accession>A0ABT5QJI4</accession>
<evidence type="ECO:0000313" key="13">
    <source>
        <dbReference type="EMBL" id="MDD1781024.1"/>
    </source>
</evidence>
<keyword evidence="7 10" id="KW-0653">Protein transport</keyword>
<comment type="function">
    <text evidence="10">Interacts with outer membrane receptor proteins that carry out high-affinity binding and energy dependent uptake into the periplasmic space of specific substrates. It could act to transduce energy from the cytoplasmic membrane to specific energy-requiring processes in the outer membrane, resulting in the release into the periplasm of ligands bound by these outer membrane proteins.</text>
</comment>
<dbReference type="PANTHER" id="PTHR33446">
    <property type="entry name" value="PROTEIN TONB-RELATED"/>
    <property type="match status" value="1"/>
</dbReference>
<reference evidence="13" key="1">
    <citation type="submission" date="2021-12" db="EMBL/GenBank/DDBJ databases">
        <title>Enterovibrio ZSDZ35 sp. nov. and Enterovibrio ZSDZ42 sp. nov., isolated from coastal seawater in Qingdao.</title>
        <authorList>
            <person name="Zhang P."/>
        </authorList>
    </citation>
    <scope>NUCLEOTIDE SEQUENCE</scope>
    <source>
        <strain evidence="13">ZSDZ35</strain>
    </source>
</reference>
<evidence type="ECO:0000256" key="4">
    <source>
        <dbReference type="ARBA" id="ARBA00022475"/>
    </source>
</evidence>
<dbReference type="NCBIfam" id="TIGR01352">
    <property type="entry name" value="tonB_Cterm"/>
    <property type="match status" value="1"/>
</dbReference>
<dbReference type="RefSeq" id="WP_274141311.1">
    <property type="nucleotide sequence ID" value="NZ_JAJUBB010000004.1"/>
</dbReference>
<gene>
    <name evidence="13" type="ORF">LRP49_07385</name>
</gene>
<evidence type="ECO:0000256" key="11">
    <source>
        <dbReference type="SAM" id="MobiDB-lite"/>
    </source>
</evidence>
<dbReference type="Pfam" id="PF03544">
    <property type="entry name" value="TonB_C"/>
    <property type="match status" value="1"/>
</dbReference>
<comment type="subcellular location">
    <subcellularLocation>
        <location evidence="1 10">Cell inner membrane</location>
        <topology evidence="1 10">Single-pass membrane protein</topology>
        <orientation evidence="1 10">Periplasmic side</orientation>
    </subcellularLocation>
</comment>
<feature type="compositionally biased region" description="Basic and acidic residues" evidence="11">
    <location>
        <begin position="52"/>
        <end position="68"/>
    </location>
</feature>
<keyword evidence="4 10" id="KW-1003">Cell membrane</keyword>
<keyword evidence="9" id="KW-0472">Membrane</keyword>
<evidence type="ECO:0000256" key="3">
    <source>
        <dbReference type="ARBA" id="ARBA00022448"/>
    </source>
</evidence>
<dbReference type="InterPro" id="IPR051045">
    <property type="entry name" value="TonB-dependent_transducer"/>
</dbReference>
<feature type="compositionally biased region" description="Low complexity" evidence="11">
    <location>
        <begin position="70"/>
        <end position="80"/>
    </location>
</feature>
<name>A0ABT5QJI4_9GAMM</name>
<keyword evidence="5 10" id="KW-0997">Cell inner membrane</keyword>
<sequence>MLRWLFALPLAVITVVALFFLMATMVGPTDLSNHSRSQSLAFNLVFSEPEMETARKDRTPPPKPEPPKEPAAMQAVSPQVSASASEPLEMDIPDISLDLPDISLDLSVNGINISAPQIADVPVAKPSPVAEVGPVEIAGNQSAVPISRVEAVYPPKALRRGIEGYVIMSFTIDATGRPIDIEVIETSHKRMFERSAIRALKKFRYQPKVVNGVAQAQPGQTFKYEFTLAK</sequence>
<proteinExistence type="inferred from homology"/>
<evidence type="ECO:0000256" key="8">
    <source>
        <dbReference type="ARBA" id="ARBA00022989"/>
    </source>
</evidence>
<evidence type="ECO:0000256" key="6">
    <source>
        <dbReference type="ARBA" id="ARBA00022692"/>
    </source>
</evidence>
<dbReference type="PANTHER" id="PTHR33446:SF14">
    <property type="entry name" value="PROTEIN TONB"/>
    <property type="match status" value="1"/>
</dbReference>
<dbReference type="PROSITE" id="PS52015">
    <property type="entry name" value="TONB_CTD"/>
    <property type="match status" value="1"/>
</dbReference>
<keyword evidence="3 10" id="KW-0813">Transport</keyword>
<organism evidence="13 14">
    <name type="scientific">Enterovibrio qingdaonensis</name>
    <dbReference type="NCBI Taxonomy" id="2899818"/>
    <lineage>
        <taxon>Bacteria</taxon>
        <taxon>Pseudomonadati</taxon>
        <taxon>Pseudomonadota</taxon>
        <taxon>Gammaproteobacteria</taxon>
        <taxon>Vibrionales</taxon>
        <taxon>Vibrionaceae</taxon>
        <taxon>Enterovibrio</taxon>
    </lineage>
</organism>
<dbReference type="InterPro" id="IPR003538">
    <property type="entry name" value="TonB"/>
</dbReference>
<evidence type="ECO:0000256" key="9">
    <source>
        <dbReference type="ARBA" id="ARBA00023136"/>
    </source>
</evidence>
<dbReference type="Proteomes" id="UP001149821">
    <property type="component" value="Unassembled WGS sequence"/>
</dbReference>
<evidence type="ECO:0000259" key="12">
    <source>
        <dbReference type="PROSITE" id="PS52015"/>
    </source>
</evidence>
<dbReference type="PRINTS" id="PR01374">
    <property type="entry name" value="TONBPROTEIN"/>
</dbReference>
<dbReference type="InterPro" id="IPR037682">
    <property type="entry name" value="TonB_C"/>
</dbReference>
<dbReference type="SUPFAM" id="SSF74653">
    <property type="entry name" value="TolA/TonB C-terminal domain"/>
    <property type="match status" value="1"/>
</dbReference>
<evidence type="ECO:0000256" key="10">
    <source>
        <dbReference type="RuleBase" id="RU362123"/>
    </source>
</evidence>
<keyword evidence="8" id="KW-1133">Transmembrane helix</keyword>
<comment type="caution">
    <text evidence="13">The sequence shown here is derived from an EMBL/GenBank/DDBJ whole genome shotgun (WGS) entry which is preliminary data.</text>
</comment>
<feature type="region of interest" description="Disordered" evidence="11">
    <location>
        <begin position="50"/>
        <end position="80"/>
    </location>
</feature>
<evidence type="ECO:0000256" key="2">
    <source>
        <dbReference type="ARBA" id="ARBA00006555"/>
    </source>
</evidence>
<feature type="domain" description="TonB C-terminal" evidence="12">
    <location>
        <begin position="138"/>
        <end position="230"/>
    </location>
</feature>
<keyword evidence="10" id="KW-0735">Signal-anchor</keyword>
<comment type="similarity">
    <text evidence="2 10">Belongs to the TonB family.</text>
</comment>
<dbReference type="InterPro" id="IPR006260">
    <property type="entry name" value="TonB/TolA_C"/>
</dbReference>
<dbReference type="EMBL" id="JAJUBB010000004">
    <property type="protein sequence ID" value="MDD1781024.1"/>
    <property type="molecule type" value="Genomic_DNA"/>
</dbReference>
<evidence type="ECO:0000256" key="5">
    <source>
        <dbReference type="ARBA" id="ARBA00022519"/>
    </source>
</evidence>